<dbReference type="Pfam" id="PF00749">
    <property type="entry name" value="tRNA-synt_1c"/>
    <property type="match status" value="1"/>
</dbReference>
<dbReference type="InterPro" id="IPR007638">
    <property type="entry name" value="Gln-tRNA-synth_Ib_RNA-bd_2"/>
</dbReference>
<evidence type="ECO:0000256" key="9">
    <source>
        <dbReference type="SAM" id="MobiDB-lite"/>
    </source>
</evidence>
<feature type="domain" description="Glutaminyl-tRNA synthetase class Ib non-specific RNA-binding" evidence="13">
    <location>
        <begin position="435"/>
        <end position="588"/>
    </location>
</feature>
<protein>
    <recommendedName>
        <fullName evidence="2">glutamine--tRNA ligase</fullName>
        <ecNumber evidence="2">6.1.1.18</ecNumber>
    </recommendedName>
</protein>
<feature type="domain" description="Glutamyl/glutaminyl-tRNA synthetase class Ib anti-codon binding" evidence="11">
    <location>
        <begin position="986"/>
        <end position="1077"/>
    </location>
</feature>
<evidence type="ECO:0000256" key="7">
    <source>
        <dbReference type="ARBA" id="ARBA00023146"/>
    </source>
</evidence>
<dbReference type="Pfam" id="PF03403">
    <property type="entry name" value="PAF-AH_p_II"/>
    <property type="match status" value="1"/>
</dbReference>
<keyword evidence="4" id="KW-0547">Nucleotide-binding</keyword>
<dbReference type="CDD" id="cd00807">
    <property type="entry name" value="GlnRS_core"/>
    <property type="match status" value="1"/>
</dbReference>
<dbReference type="Gene3D" id="2.40.240.10">
    <property type="entry name" value="Ribosomal Protein L25, Chain P"/>
    <property type="match status" value="2"/>
</dbReference>
<evidence type="ECO:0000259" key="11">
    <source>
        <dbReference type="Pfam" id="PF03950"/>
    </source>
</evidence>
<dbReference type="InterPro" id="IPR004514">
    <property type="entry name" value="Gln-tRNA-synth"/>
</dbReference>
<evidence type="ECO:0000256" key="1">
    <source>
        <dbReference type="ARBA" id="ARBA00005594"/>
    </source>
</evidence>
<gene>
    <name evidence="14" type="ORF">BS47DRAFT_1374626</name>
</gene>
<dbReference type="FunFam" id="3.40.50.620:FF:000183">
    <property type="entry name" value="Glutaminyl-tRNA synthetase"/>
    <property type="match status" value="1"/>
</dbReference>
<dbReference type="InterPro" id="IPR020059">
    <property type="entry name" value="Glu/Gln-tRNA-synth_Ib_codon-bd"/>
</dbReference>
<dbReference type="InterPro" id="IPR042558">
    <property type="entry name" value="Gln-tRNA-synth_Ib_RNA-bd_N_1"/>
</dbReference>
<dbReference type="SUPFAM" id="SSF52374">
    <property type="entry name" value="Nucleotidylyl transferase"/>
    <property type="match status" value="1"/>
</dbReference>
<keyword evidence="15" id="KW-1185">Reference proteome</keyword>
<name>A0A9P6DZN2_9AGAM</name>
<feature type="compositionally biased region" description="Basic and acidic residues" evidence="9">
    <location>
        <begin position="1170"/>
        <end position="1180"/>
    </location>
</feature>
<dbReference type="InterPro" id="IPR020056">
    <property type="entry name" value="Rbsml_bL25/Gln-tRNA_synth_N"/>
</dbReference>
<evidence type="ECO:0000256" key="5">
    <source>
        <dbReference type="ARBA" id="ARBA00022840"/>
    </source>
</evidence>
<dbReference type="InterPro" id="IPR011035">
    <property type="entry name" value="Ribosomal_bL25/Gln-tRNA_synth"/>
</dbReference>
<evidence type="ECO:0000313" key="14">
    <source>
        <dbReference type="EMBL" id="KAF9520716.1"/>
    </source>
</evidence>
<keyword evidence="5" id="KW-0067">ATP-binding</keyword>
<dbReference type="AlphaFoldDB" id="A0A9P6DZN2"/>
<dbReference type="InterPro" id="IPR000924">
    <property type="entry name" value="Glu/Gln-tRNA-synth"/>
</dbReference>
<dbReference type="GO" id="GO:0005524">
    <property type="term" value="F:ATP binding"/>
    <property type="evidence" value="ECO:0007669"/>
    <property type="project" value="UniProtKB-KW"/>
</dbReference>
<evidence type="ECO:0000256" key="4">
    <source>
        <dbReference type="ARBA" id="ARBA00022741"/>
    </source>
</evidence>
<feature type="compositionally biased region" description="Basic and acidic residues" evidence="9">
    <location>
        <begin position="602"/>
        <end position="618"/>
    </location>
</feature>
<dbReference type="Gene3D" id="3.40.50.1820">
    <property type="entry name" value="alpha/beta hydrolase"/>
    <property type="match status" value="1"/>
</dbReference>
<comment type="catalytic activity">
    <reaction evidence="8">
        <text>tRNA(Gln) + L-glutamine + ATP = L-glutaminyl-tRNA(Gln) + AMP + diphosphate</text>
        <dbReference type="Rhea" id="RHEA:20121"/>
        <dbReference type="Rhea" id="RHEA-COMP:9662"/>
        <dbReference type="Rhea" id="RHEA-COMP:9681"/>
        <dbReference type="ChEBI" id="CHEBI:30616"/>
        <dbReference type="ChEBI" id="CHEBI:33019"/>
        <dbReference type="ChEBI" id="CHEBI:58359"/>
        <dbReference type="ChEBI" id="CHEBI:78442"/>
        <dbReference type="ChEBI" id="CHEBI:78521"/>
        <dbReference type="ChEBI" id="CHEBI:456215"/>
        <dbReference type="EC" id="6.1.1.18"/>
    </reaction>
</comment>
<keyword evidence="6" id="KW-0648">Protein biosynthesis</keyword>
<dbReference type="SUPFAM" id="SSF53474">
    <property type="entry name" value="alpha/beta-Hydrolases"/>
    <property type="match status" value="1"/>
</dbReference>
<dbReference type="Pfam" id="PF03950">
    <property type="entry name" value="tRNA-synt_1c_C"/>
    <property type="match status" value="1"/>
</dbReference>
<dbReference type="InterPro" id="IPR014729">
    <property type="entry name" value="Rossmann-like_a/b/a_fold"/>
</dbReference>
<reference evidence="14" key="1">
    <citation type="journal article" date="2020" name="Nat. Commun.">
        <title>Large-scale genome sequencing of mycorrhizal fungi provides insights into the early evolution of symbiotic traits.</title>
        <authorList>
            <person name="Miyauchi S."/>
            <person name="Kiss E."/>
            <person name="Kuo A."/>
            <person name="Drula E."/>
            <person name="Kohler A."/>
            <person name="Sanchez-Garcia M."/>
            <person name="Morin E."/>
            <person name="Andreopoulos B."/>
            <person name="Barry K.W."/>
            <person name="Bonito G."/>
            <person name="Buee M."/>
            <person name="Carver A."/>
            <person name="Chen C."/>
            <person name="Cichocki N."/>
            <person name="Clum A."/>
            <person name="Culley D."/>
            <person name="Crous P.W."/>
            <person name="Fauchery L."/>
            <person name="Girlanda M."/>
            <person name="Hayes R.D."/>
            <person name="Keri Z."/>
            <person name="LaButti K."/>
            <person name="Lipzen A."/>
            <person name="Lombard V."/>
            <person name="Magnuson J."/>
            <person name="Maillard F."/>
            <person name="Murat C."/>
            <person name="Nolan M."/>
            <person name="Ohm R.A."/>
            <person name="Pangilinan J."/>
            <person name="Pereira M.F."/>
            <person name="Perotto S."/>
            <person name="Peter M."/>
            <person name="Pfister S."/>
            <person name="Riley R."/>
            <person name="Sitrit Y."/>
            <person name="Stielow J.B."/>
            <person name="Szollosi G."/>
            <person name="Zifcakova L."/>
            <person name="Stursova M."/>
            <person name="Spatafora J.W."/>
            <person name="Tedersoo L."/>
            <person name="Vaario L.M."/>
            <person name="Yamada A."/>
            <person name="Yan M."/>
            <person name="Wang P."/>
            <person name="Xu J."/>
            <person name="Bruns T."/>
            <person name="Baldrian P."/>
            <person name="Vilgalys R."/>
            <person name="Dunand C."/>
            <person name="Henrissat B."/>
            <person name="Grigoriev I.V."/>
            <person name="Hibbett D."/>
            <person name="Nagy L.G."/>
            <person name="Martin F.M."/>
        </authorList>
    </citation>
    <scope>NUCLEOTIDE SEQUENCE</scope>
    <source>
        <strain evidence="14">UP504</strain>
    </source>
</reference>
<dbReference type="PANTHER" id="PTHR43097:SF4">
    <property type="entry name" value="GLUTAMINE--TRNA LIGASE"/>
    <property type="match status" value="1"/>
</dbReference>
<dbReference type="Gene3D" id="1.10.8.1290">
    <property type="entry name" value="Glutaminyl-tRNA synthetase, non-specific RNA binding region part 1, domain 1"/>
    <property type="match status" value="1"/>
</dbReference>
<proteinExistence type="inferred from homology"/>
<comment type="similarity">
    <text evidence="1">Belongs to the class-I aminoacyl-tRNA synthetase family.</text>
</comment>
<dbReference type="InterPro" id="IPR020058">
    <property type="entry name" value="Glu/Gln-tRNA-synth_Ib_cat-dom"/>
</dbReference>
<evidence type="ECO:0000256" key="3">
    <source>
        <dbReference type="ARBA" id="ARBA00022598"/>
    </source>
</evidence>
<evidence type="ECO:0000259" key="10">
    <source>
        <dbReference type="Pfam" id="PF00749"/>
    </source>
</evidence>
<dbReference type="EC" id="6.1.1.18" evidence="2"/>
<accession>A0A9P6DZN2</accession>
<evidence type="ECO:0000313" key="15">
    <source>
        <dbReference type="Proteomes" id="UP000886523"/>
    </source>
</evidence>
<sequence length="1246" mass="138894">MRLAPPTGPYPVGLSTFSHAVPSKTYGRSKVQSGEHALVMEEILYNVHYPCRMEPGRSTGFVPWLVRPLADTLVGFAKFTGIQAWVLWPLAYLYAQFLKLPFFPDAPLLDPVEALAAPGEPKDKHPKWPLVIFSHGLAGGRAMYSHFCAELASEGYIVLAVEHRDGTGPSVRIRSNGTFRTLHYLRVGDIVWGENIPDHPLPLRSEQLVFRSAEVHETFRTFSHLIRGISKDLVCETGGPAYDFSQWVDKVDINRLILAGHSFGASTTFTIIRNPPPSSYAPLPISHALLLDPWLDPVPSTPVKPSHKPQLAIINSEVATLMKDHFRRLRDTVVDWNEDEKNTPATLMTIVRARHGDFSDLSVLFPIRVRRGIKLAKVIRTLSLAFLRDTLYEELDKVPRRDSQVIEGKRSRRLTGKFAEMAPKFDPAAAGVAPLIATFKSLGLSESKAVEAARSPKNAAALKALIDQADLTTRNLDDKRASLIASLSISAAKLQDEAKLYAAGAIVDGRLKSAEQVSAAIKYLESHPPPVNDTQFGDACGVGIELTPGEVYAVFQSLLSVQPVEGWSALPNVINAAKAATKLRWASPLDVKNAADRVFTEKFGPRDTSKTKAKETKKASPAPAKSGDQPEVAEPAPERSVFEEGFLARLHKPGENPQIKPELRDRHLTTTGGKVFTRFPPEPNGFLHIGHSKAIFVDFGYAAHLNGHCYLRYDDTNPEAEEARYFESILETIRWLGFEPYRITYSSDYFSELYDLAVELIKRDKAYICHCTGEEINAHRGGETHAERTACAHRSRPISESLIEFQAMKDGQYHPGEAILRMKQDLADGNPQMWDLIAYRVLDAPHHRTGTKWRIYPTYDFTHCLVDSFENISHSLCTTEFITARQSYEWLCDALEVYKPRQSEFGRLNLQGTVTSKRKIQKLVKDKYVLDWDDPRLYTLVALRRRGVPPEAILAFVGSLGVSTATTNIQVPRFEQVVRQYLENSAPRLLMVLKPLKVVLENVPEDYVVMHLANRSVPFSRTLYIDADDFRIQDSKDYFRLAPGKTVGLFQGPHSITCISYKTDPSTGEVIELSCRLEDGSSGPVPPKPKAFIQWVAEHAPSGSPVRVDETRIFHPLFKSDNPAALDNFLSDVNADSPPNHFWCLRGALRDARSRTERALKEEENGEIPASREDVKDDTPRPSAEQLIGNECVRFQGLRVAYFSLDKDTKLGCLGDAKASPGPSPGDKIILNRIVTLKEDASKKTA</sequence>
<dbReference type="GO" id="GO:0006425">
    <property type="term" value="P:glutaminyl-tRNA aminoacylation"/>
    <property type="evidence" value="ECO:0007669"/>
    <property type="project" value="InterPro"/>
</dbReference>
<organism evidence="14 15">
    <name type="scientific">Hydnum rufescens UP504</name>
    <dbReference type="NCBI Taxonomy" id="1448309"/>
    <lineage>
        <taxon>Eukaryota</taxon>
        <taxon>Fungi</taxon>
        <taxon>Dikarya</taxon>
        <taxon>Basidiomycota</taxon>
        <taxon>Agaricomycotina</taxon>
        <taxon>Agaricomycetes</taxon>
        <taxon>Cantharellales</taxon>
        <taxon>Hydnaceae</taxon>
        <taxon>Hydnum</taxon>
    </lineage>
</organism>
<dbReference type="PRINTS" id="PR00987">
    <property type="entry name" value="TRNASYNTHGLU"/>
</dbReference>
<evidence type="ECO:0000256" key="6">
    <source>
        <dbReference type="ARBA" id="ARBA00022917"/>
    </source>
</evidence>
<feature type="region of interest" description="Disordered" evidence="9">
    <location>
        <begin position="1159"/>
        <end position="1183"/>
    </location>
</feature>
<evidence type="ECO:0000259" key="13">
    <source>
        <dbReference type="Pfam" id="PF04558"/>
    </source>
</evidence>
<dbReference type="InterPro" id="IPR007639">
    <property type="entry name" value="Gln-tRNA-synth_Ib_RNA-bd_N"/>
</dbReference>
<feature type="domain" description="Glutaminyl-tRNA synthetase class Ib non-specific RNA-binding" evidence="12">
    <location>
        <begin position="591"/>
        <end position="667"/>
    </location>
</feature>
<evidence type="ECO:0000256" key="2">
    <source>
        <dbReference type="ARBA" id="ARBA00012836"/>
    </source>
</evidence>
<dbReference type="EMBL" id="MU128910">
    <property type="protein sequence ID" value="KAF9520716.1"/>
    <property type="molecule type" value="Genomic_DNA"/>
</dbReference>
<dbReference type="GO" id="GO:0004819">
    <property type="term" value="F:glutamine-tRNA ligase activity"/>
    <property type="evidence" value="ECO:0007669"/>
    <property type="project" value="UniProtKB-EC"/>
</dbReference>
<evidence type="ECO:0000256" key="8">
    <source>
        <dbReference type="ARBA" id="ARBA00048270"/>
    </source>
</evidence>
<dbReference type="InterPro" id="IPR029058">
    <property type="entry name" value="AB_hydrolase_fold"/>
</dbReference>
<keyword evidence="3" id="KW-0436">Ligase</keyword>
<dbReference type="SUPFAM" id="SSF50715">
    <property type="entry name" value="Ribosomal protein L25-like"/>
    <property type="match status" value="1"/>
</dbReference>
<dbReference type="Pfam" id="PF04557">
    <property type="entry name" value="tRNA_synt_1c_R2"/>
    <property type="match status" value="1"/>
</dbReference>
<dbReference type="InterPro" id="IPR050132">
    <property type="entry name" value="Gln/Glu-tRNA_Ligase"/>
</dbReference>
<dbReference type="PANTHER" id="PTHR43097">
    <property type="entry name" value="GLUTAMINE-TRNA LIGASE"/>
    <property type="match status" value="1"/>
</dbReference>
<dbReference type="Gene3D" id="3.40.50.620">
    <property type="entry name" value="HUPs"/>
    <property type="match status" value="1"/>
</dbReference>
<dbReference type="GO" id="GO:0005829">
    <property type="term" value="C:cytosol"/>
    <property type="evidence" value="ECO:0007669"/>
    <property type="project" value="TreeGrafter"/>
</dbReference>
<dbReference type="OrthoDB" id="10250478at2759"/>
<evidence type="ECO:0000259" key="12">
    <source>
        <dbReference type="Pfam" id="PF04557"/>
    </source>
</evidence>
<feature type="region of interest" description="Disordered" evidence="9">
    <location>
        <begin position="602"/>
        <end position="638"/>
    </location>
</feature>
<feature type="domain" description="Glutamyl/glutaminyl-tRNA synthetase class Ib catalytic" evidence="10">
    <location>
        <begin position="674"/>
        <end position="983"/>
    </location>
</feature>
<dbReference type="Pfam" id="PF04558">
    <property type="entry name" value="tRNA_synt_1c_R1"/>
    <property type="match status" value="1"/>
</dbReference>
<dbReference type="NCBIfam" id="TIGR00440">
    <property type="entry name" value="glnS"/>
    <property type="match status" value="1"/>
</dbReference>
<comment type="caution">
    <text evidence="14">The sequence shown here is derived from an EMBL/GenBank/DDBJ whole genome shotgun (WGS) entry which is preliminary data.</text>
</comment>
<dbReference type="Proteomes" id="UP000886523">
    <property type="component" value="Unassembled WGS sequence"/>
</dbReference>
<keyword evidence="7" id="KW-0030">Aminoacyl-tRNA synthetase</keyword>